<dbReference type="SUPFAM" id="SSF46894">
    <property type="entry name" value="C-terminal effector domain of the bipartite response regulators"/>
    <property type="match status" value="1"/>
</dbReference>
<dbReference type="GO" id="GO:0006355">
    <property type="term" value="P:regulation of DNA-templated transcription"/>
    <property type="evidence" value="ECO:0007669"/>
    <property type="project" value="InterPro"/>
</dbReference>
<dbReference type="GO" id="GO:0003677">
    <property type="term" value="F:DNA binding"/>
    <property type="evidence" value="ECO:0007669"/>
    <property type="project" value="InterPro"/>
</dbReference>
<dbReference type="AlphaFoldDB" id="A0A5V6NM41"/>
<gene>
    <name evidence="1" type="ORF">DLM27_26085</name>
</gene>
<evidence type="ECO:0000313" key="1">
    <source>
        <dbReference type="EMBL" id="EBU8137046.1"/>
    </source>
</evidence>
<proteinExistence type="predicted"/>
<dbReference type="Proteomes" id="UP000839895">
    <property type="component" value="Unassembled WGS sequence"/>
</dbReference>
<comment type="caution">
    <text evidence="1">The sequence shown here is derived from an EMBL/GenBank/DDBJ whole genome shotgun (WGS) entry which is preliminary data.</text>
</comment>
<protein>
    <submittedName>
        <fullName evidence="1">Uncharacterized protein</fullName>
    </submittedName>
</protein>
<name>A0A5V6NM41_SALET</name>
<dbReference type="EMBL" id="AAHDIV010000083">
    <property type="protein sequence ID" value="EBU8137046.1"/>
    <property type="molecule type" value="Genomic_DNA"/>
</dbReference>
<dbReference type="InterPro" id="IPR016032">
    <property type="entry name" value="Sig_transdc_resp-reg_C-effctor"/>
</dbReference>
<organism evidence="1">
    <name type="scientific">Salmonella enterica subsp. enterica serovar Poona</name>
    <dbReference type="NCBI Taxonomy" id="436295"/>
    <lineage>
        <taxon>Bacteria</taxon>
        <taxon>Pseudomonadati</taxon>
        <taxon>Pseudomonadota</taxon>
        <taxon>Gammaproteobacteria</taxon>
        <taxon>Enterobacterales</taxon>
        <taxon>Enterobacteriaceae</taxon>
        <taxon>Salmonella</taxon>
    </lineage>
</organism>
<sequence length="227" mass="27019">MITVKWREGYYKKVFVLTQCEYFCQGMKYLFQGKDVFLNFVRCIEEVKFSYNETTNILLVLDISNIASMKNFKKAIDFINQINSPYRIGILVSRNNSYLMYYIFRKLKRKVTFFDSHALKDGIFQRNFHSWLSGKPFRPMHVIMRYCDSKYGCSLKEWFSLILPMSGESMKEISICMNIPNQTLYKIRLNALHKIGCTSFRQFCELYIRGEISIKNDQILYKSNKIT</sequence>
<accession>A0A5V6NM41</accession>
<reference evidence="1" key="1">
    <citation type="submission" date="2018-05" db="EMBL/GenBank/DDBJ databases">
        <authorList>
            <person name="Ashton P.M."/>
            <person name="Dallman T."/>
            <person name="Nair S."/>
            <person name="De Pinna E."/>
            <person name="Peters T."/>
            <person name="Grant K."/>
        </authorList>
    </citation>
    <scope>NUCLEOTIDE SEQUENCE [LARGE SCALE GENOMIC DNA]</scope>
    <source>
        <strain evidence="1">127535</strain>
    </source>
</reference>